<sequence length="62" mass="6641">MTKKPIFITVPSLLIHSVYSFLSDRPQAVRAGSVTSSNITINTGVPQGCVLSPILHTLCTND</sequence>
<evidence type="ECO:0000256" key="1">
    <source>
        <dbReference type="SAM" id="SignalP"/>
    </source>
</evidence>
<accession>A0A0E9US68</accession>
<evidence type="ECO:0000313" key="3">
    <source>
        <dbReference type="EMBL" id="JAH68045.1"/>
    </source>
</evidence>
<dbReference type="EMBL" id="GBXM01040532">
    <property type="protein sequence ID" value="JAH68045.1"/>
    <property type="molecule type" value="Transcribed_RNA"/>
</dbReference>
<name>A0A0E9US68_ANGAN</name>
<organism evidence="3">
    <name type="scientific">Anguilla anguilla</name>
    <name type="common">European freshwater eel</name>
    <name type="synonym">Muraena anguilla</name>
    <dbReference type="NCBI Taxonomy" id="7936"/>
    <lineage>
        <taxon>Eukaryota</taxon>
        <taxon>Metazoa</taxon>
        <taxon>Chordata</taxon>
        <taxon>Craniata</taxon>
        <taxon>Vertebrata</taxon>
        <taxon>Euteleostomi</taxon>
        <taxon>Actinopterygii</taxon>
        <taxon>Neopterygii</taxon>
        <taxon>Teleostei</taxon>
        <taxon>Anguilliformes</taxon>
        <taxon>Anguillidae</taxon>
        <taxon>Anguilla</taxon>
    </lineage>
</organism>
<feature type="signal peptide" evidence="1">
    <location>
        <begin position="1"/>
        <end position="20"/>
    </location>
</feature>
<dbReference type="InterPro" id="IPR000477">
    <property type="entry name" value="RT_dom"/>
</dbReference>
<proteinExistence type="predicted"/>
<keyword evidence="1" id="KW-0732">Signal</keyword>
<feature type="domain" description="Reverse transcriptase" evidence="2">
    <location>
        <begin position="1"/>
        <end position="62"/>
    </location>
</feature>
<dbReference type="AlphaFoldDB" id="A0A0E9US68"/>
<feature type="chain" id="PRO_5002433489" description="Reverse transcriptase domain-containing protein" evidence="1">
    <location>
        <begin position="21"/>
        <end position="62"/>
    </location>
</feature>
<protein>
    <recommendedName>
        <fullName evidence="2">Reverse transcriptase domain-containing protein</fullName>
    </recommendedName>
</protein>
<reference evidence="3" key="2">
    <citation type="journal article" date="2015" name="Fish Shellfish Immunol.">
        <title>Early steps in the European eel (Anguilla anguilla)-Vibrio vulnificus interaction in the gills: Role of the RtxA13 toxin.</title>
        <authorList>
            <person name="Callol A."/>
            <person name="Pajuelo D."/>
            <person name="Ebbesson L."/>
            <person name="Teles M."/>
            <person name="MacKenzie S."/>
            <person name="Amaro C."/>
        </authorList>
    </citation>
    <scope>NUCLEOTIDE SEQUENCE</scope>
</reference>
<reference evidence="3" key="1">
    <citation type="submission" date="2014-11" db="EMBL/GenBank/DDBJ databases">
        <authorList>
            <person name="Amaro Gonzalez C."/>
        </authorList>
    </citation>
    <scope>NUCLEOTIDE SEQUENCE</scope>
</reference>
<evidence type="ECO:0000259" key="2">
    <source>
        <dbReference type="PROSITE" id="PS50878"/>
    </source>
</evidence>
<dbReference type="PROSITE" id="PS50878">
    <property type="entry name" value="RT_POL"/>
    <property type="match status" value="1"/>
</dbReference>